<organism evidence="1 2">
    <name type="scientific">Rotaria magnacalcarata</name>
    <dbReference type="NCBI Taxonomy" id="392030"/>
    <lineage>
        <taxon>Eukaryota</taxon>
        <taxon>Metazoa</taxon>
        <taxon>Spiralia</taxon>
        <taxon>Gnathifera</taxon>
        <taxon>Rotifera</taxon>
        <taxon>Eurotatoria</taxon>
        <taxon>Bdelloidea</taxon>
        <taxon>Philodinida</taxon>
        <taxon>Philodinidae</taxon>
        <taxon>Rotaria</taxon>
    </lineage>
</organism>
<evidence type="ECO:0000313" key="2">
    <source>
        <dbReference type="Proteomes" id="UP000663866"/>
    </source>
</evidence>
<reference evidence="1" key="1">
    <citation type="submission" date="2021-02" db="EMBL/GenBank/DDBJ databases">
        <authorList>
            <person name="Nowell W R."/>
        </authorList>
    </citation>
    <scope>NUCLEOTIDE SEQUENCE</scope>
</reference>
<comment type="caution">
    <text evidence="1">The sequence shown here is derived from an EMBL/GenBank/DDBJ whole genome shotgun (WGS) entry which is preliminary data.</text>
</comment>
<gene>
    <name evidence="1" type="ORF">OVN521_LOCUS49583</name>
</gene>
<keyword evidence="2" id="KW-1185">Reference proteome</keyword>
<evidence type="ECO:0000313" key="1">
    <source>
        <dbReference type="EMBL" id="CAF4734734.1"/>
    </source>
</evidence>
<proteinExistence type="predicted"/>
<feature type="non-terminal residue" evidence="1">
    <location>
        <position position="51"/>
    </location>
</feature>
<dbReference type="EMBL" id="CAJOBG010109352">
    <property type="protein sequence ID" value="CAF4734734.1"/>
    <property type="molecule type" value="Genomic_DNA"/>
</dbReference>
<sequence length="51" mass="5277">MNSKSLSPISTISTNATNCSLAPQFSSKQGSIVPLKPKANVAPVKQVMSST</sequence>
<protein>
    <submittedName>
        <fullName evidence="1">Uncharacterized protein</fullName>
    </submittedName>
</protein>
<dbReference type="AlphaFoldDB" id="A0A821KAI1"/>
<accession>A0A821KAI1</accession>
<dbReference type="Proteomes" id="UP000663866">
    <property type="component" value="Unassembled WGS sequence"/>
</dbReference>
<name>A0A821KAI1_9BILA</name>